<comment type="similarity">
    <text evidence="4">In the N-terminal section; belongs to the glycosyltransferase 51 family.</text>
</comment>
<keyword evidence="18 27" id="KW-1133">Transmembrane helix</keyword>
<evidence type="ECO:0000259" key="29">
    <source>
        <dbReference type="Pfam" id="PF00912"/>
    </source>
</evidence>
<dbReference type="InterPro" id="IPR031376">
    <property type="entry name" value="PCB_OB"/>
</dbReference>
<organism evidence="31 32">
    <name type="scientific">Sphingomonas hylomeconis</name>
    <dbReference type="NCBI Taxonomy" id="1395958"/>
    <lineage>
        <taxon>Bacteria</taxon>
        <taxon>Pseudomonadati</taxon>
        <taxon>Pseudomonadota</taxon>
        <taxon>Alphaproteobacteria</taxon>
        <taxon>Sphingomonadales</taxon>
        <taxon>Sphingomonadaceae</taxon>
        <taxon>Sphingomonas</taxon>
    </lineage>
</organism>
<evidence type="ECO:0000256" key="16">
    <source>
        <dbReference type="ARBA" id="ARBA00022968"/>
    </source>
</evidence>
<evidence type="ECO:0000256" key="25">
    <source>
        <dbReference type="ARBA" id="ARBA00049902"/>
    </source>
</evidence>
<evidence type="ECO:0000256" key="7">
    <source>
        <dbReference type="ARBA" id="ARBA00022475"/>
    </source>
</evidence>
<evidence type="ECO:0000313" key="31">
    <source>
        <dbReference type="EMBL" id="MFC3579435.1"/>
    </source>
</evidence>
<keyword evidence="19 27" id="KW-0472">Membrane</keyword>
<dbReference type="PANTHER" id="PTHR32282:SF27">
    <property type="entry name" value="PENICILLIN-BINDING PROTEIN 1A"/>
    <property type="match status" value="1"/>
</dbReference>
<dbReference type="InterPro" id="IPR036950">
    <property type="entry name" value="PBP_transglycosylase"/>
</dbReference>
<evidence type="ECO:0000256" key="9">
    <source>
        <dbReference type="ARBA" id="ARBA00022645"/>
    </source>
</evidence>
<keyword evidence="11" id="KW-0328">Glycosyltransferase</keyword>
<evidence type="ECO:0000259" key="30">
    <source>
        <dbReference type="Pfam" id="PF17092"/>
    </source>
</evidence>
<feature type="region of interest" description="Disordered" evidence="26">
    <location>
        <begin position="822"/>
        <end position="843"/>
    </location>
</feature>
<keyword evidence="9" id="KW-0121">Carboxypeptidase</keyword>
<keyword evidence="17" id="KW-0573">Peptidoglycan synthesis</keyword>
<evidence type="ECO:0000256" key="21">
    <source>
        <dbReference type="ARBA" id="ARBA00023268"/>
    </source>
</evidence>
<keyword evidence="15" id="KW-0133">Cell shape</keyword>
<evidence type="ECO:0000256" key="27">
    <source>
        <dbReference type="SAM" id="Phobius"/>
    </source>
</evidence>
<dbReference type="EMBL" id="JBHRXP010000002">
    <property type="protein sequence ID" value="MFC3579435.1"/>
    <property type="molecule type" value="Genomic_DNA"/>
</dbReference>
<keyword evidence="22" id="KW-0961">Cell wall biogenesis/degradation</keyword>
<dbReference type="Pfam" id="PF00905">
    <property type="entry name" value="Transpeptidase"/>
    <property type="match status" value="1"/>
</dbReference>
<reference evidence="32" key="1">
    <citation type="journal article" date="2019" name="Int. J. Syst. Evol. Microbiol.">
        <title>The Global Catalogue of Microorganisms (GCM) 10K type strain sequencing project: providing services to taxonomists for standard genome sequencing and annotation.</title>
        <authorList>
            <consortium name="The Broad Institute Genomics Platform"/>
            <consortium name="The Broad Institute Genome Sequencing Center for Infectious Disease"/>
            <person name="Wu L."/>
            <person name="Ma J."/>
        </authorList>
    </citation>
    <scope>NUCLEOTIDE SEQUENCE [LARGE SCALE GENOMIC DNA]</scope>
    <source>
        <strain evidence="32">KCTC 42739</strain>
    </source>
</reference>
<evidence type="ECO:0000256" key="18">
    <source>
        <dbReference type="ARBA" id="ARBA00022989"/>
    </source>
</evidence>
<dbReference type="EC" id="3.4.16.4" evidence="5"/>
<evidence type="ECO:0000256" key="5">
    <source>
        <dbReference type="ARBA" id="ARBA00012448"/>
    </source>
</evidence>
<evidence type="ECO:0000256" key="4">
    <source>
        <dbReference type="ARBA" id="ARBA00007739"/>
    </source>
</evidence>
<evidence type="ECO:0000256" key="14">
    <source>
        <dbReference type="ARBA" id="ARBA00022801"/>
    </source>
</evidence>
<keyword evidence="21" id="KW-0511">Multifunctional enzyme</keyword>
<evidence type="ECO:0000256" key="24">
    <source>
        <dbReference type="ARBA" id="ARBA00044770"/>
    </source>
</evidence>
<feature type="domain" description="Penicillin-binding protein OB-like" evidence="30">
    <location>
        <begin position="350"/>
        <end position="448"/>
    </location>
</feature>
<feature type="compositionally biased region" description="Basic and acidic residues" evidence="26">
    <location>
        <begin position="822"/>
        <end position="837"/>
    </location>
</feature>
<dbReference type="InterPro" id="IPR023346">
    <property type="entry name" value="Lysozyme-like_dom_sf"/>
</dbReference>
<dbReference type="Pfam" id="PF17092">
    <property type="entry name" value="PCB_OB"/>
    <property type="match status" value="1"/>
</dbReference>
<comment type="caution">
    <text evidence="31">The sequence shown here is derived from an EMBL/GenBank/DDBJ whole genome shotgun (WGS) entry which is preliminary data.</text>
</comment>
<evidence type="ECO:0000256" key="12">
    <source>
        <dbReference type="ARBA" id="ARBA00022679"/>
    </source>
</evidence>
<evidence type="ECO:0000256" key="8">
    <source>
        <dbReference type="ARBA" id="ARBA00022519"/>
    </source>
</evidence>
<comment type="catalytic activity">
    <reaction evidence="23">
        <text>Preferential cleavage: (Ac)2-L-Lys-D-Ala-|-D-Ala. Also transpeptidation of peptidyl-alanyl moieties that are N-acyl substituents of D-alanine.</text>
        <dbReference type="EC" id="3.4.16.4"/>
    </reaction>
</comment>
<keyword evidence="20" id="KW-0046">Antibiotic resistance</keyword>
<name>A0ABV7STK4_9SPHN</name>
<evidence type="ECO:0000256" key="10">
    <source>
        <dbReference type="ARBA" id="ARBA00022670"/>
    </source>
</evidence>
<evidence type="ECO:0000259" key="28">
    <source>
        <dbReference type="Pfam" id="PF00905"/>
    </source>
</evidence>
<evidence type="ECO:0000256" key="2">
    <source>
        <dbReference type="ARBA" id="ARBA00004752"/>
    </source>
</evidence>
<dbReference type="EC" id="2.4.99.28" evidence="24"/>
<evidence type="ECO:0000256" key="13">
    <source>
        <dbReference type="ARBA" id="ARBA00022692"/>
    </source>
</evidence>
<evidence type="ECO:0000256" key="15">
    <source>
        <dbReference type="ARBA" id="ARBA00022960"/>
    </source>
</evidence>
<dbReference type="PANTHER" id="PTHR32282">
    <property type="entry name" value="BINDING PROTEIN TRANSPEPTIDASE, PUTATIVE-RELATED"/>
    <property type="match status" value="1"/>
</dbReference>
<dbReference type="SUPFAM" id="SSF53955">
    <property type="entry name" value="Lysozyme-like"/>
    <property type="match status" value="1"/>
</dbReference>
<proteinExistence type="inferred from homology"/>
<sequence>MAASDSPRVNFRLRREVDGFRGFVQRLWARWWVKALVILAALGGIGILLIWLLVARDLPSVDKLRAYEPPLPTNVRGIDGDPIYSYARERRVELSYAEYPQLLVRAFISAEDKTFFEHHGVDYPGIAAAAFNNLRSNRRPVGASTITQQVAKNLLIGNETSYMRKAKEAILAYRIEDTLTKPQILELYLNQIALGRNAFGVAAASYAYFGKDLNELDLAQMAYLAILPKGPANYDPIRNTQRALDRRNYVLGEMLKNGFITQAQYAAANAEPLGAVPRQTPKAQVAGSGYFVEEVRRQLIDKFGEDEKGGPYSVYAGGLWVRTSFDEKQQDFAQEALRDGLLRFERGRGWSGPLLHVDIAGDNWQSAMLNTNIGLDYRDWRPAIVTATGASAATLGFSNGQTGELPRWAAQMPVRGQGGSAFNALEVGDIIAVAPEGSSFALRSVPKISGAFVVEEPATGRVLAMQGGFDSRVQSFNRATQAQRQPGSTIKPIVYAAALANGMTPASIIVDGPFCVYQGARLGQKCFRNFSGGGAGPHTMRWGVEQSRNLMTVRTASQTGMDKVVGLMDQIGVGKYPAYLSFALGAGETTVSRMVNAYSILANQGRAHPATLIDFVQDRHGKVVWPENWRACDACNAPDWNGRAMPRPVIRGKQVLDAISAYQMVHIAEGVIQRGTATVLRDLDRPMFGKTGTNSGPTDVWFIGGTPQMIAGVYIGYDTPRKLGGAAQGGTVAAPIFKQWAVKAYEGMDRLPFRAPEGVRMVRIDRASGKPVYGAWPGTDPKAAVIWEAFKPESEPRRAIRRAGAVADPAIAAAAAKERAARAARRAEQRADSDFLQREGGIY</sequence>
<evidence type="ECO:0000256" key="22">
    <source>
        <dbReference type="ARBA" id="ARBA00023316"/>
    </source>
</evidence>
<keyword evidence="8" id="KW-0997">Cell inner membrane</keyword>
<comment type="catalytic activity">
    <reaction evidence="25">
        <text>[GlcNAc-(1-&gt;4)-Mur2Ac(oyl-L-Ala-gamma-D-Glu-L-Lys-D-Ala-D-Ala)](n)-di-trans,octa-cis-undecaprenyl diphosphate + beta-D-GlcNAc-(1-&gt;4)-Mur2Ac(oyl-L-Ala-gamma-D-Glu-L-Lys-D-Ala-D-Ala)-di-trans,octa-cis-undecaprenyl diphosphate = [GlcNAc-(1-&gt;4)-Mur2Ac(oyl-L-Ala-gamma-D-Glu-L-Lys-D-Ala-D-Ala)](n+1)-di-trans,octa-cis-undecaprenyl diphosphate + di-trans,octa-cis-undecaprenyl diphosphate + H(+)</text>
        <dbReference type="Rhea" id="RHEA:23708"/>
        <dbReference type="Rhea" id="RHEA-COMP:9602"/>
        <dbReference type="Rhea" id="RHEA-COMP:9603"/>
        <dbReference type="ChEBI" id="CHEBI:15378"/>
        <dbReference type="ChEBI" id="CHEBI:58405"/>
        <dbReference type="ChEBI" id="CHEBI:60033"/>
        <dbReference type="ChEBI" id="CHEBI:78435"/>
        <dbReference type="EC" id="2.4.99.28"/>
    </reaction>
</comment>
<feature type="transmembrane region" description="Helical" evidence="27">
    <location>
        <begin position="31"/>
        <end position="54"/>
    </location>
</feature>
<evidence type="ECO:0000256" key="20">
    <source>
        <dbReference type="ARBA" id="ARBA00023251"/>
    </source>
</evidence>
<evidence type="ECO:0000256" key="11">
    <source>
        <dbReference type="ARBA" id="ARBA00022676"/>
    </source>
</evidence>
<feature type="domain" description="Glycosyl transferase family 51" evidence="29">
    <location>
        <begin position="80"/>
        <end position="254"/>
    </location>
</feature>
<keyword evidence="7" id="KW-1003">Cell membrane</keyword>
<evidence type="ECO:0000256" key="26">
    <source>
        <dbReference type="SAM" id="MobiDB-lite"/>
    </source>
</evidence>
<protein>
    <recommendedName>
        <fullName evidence="6">Penicillin-binding protein 1A</fullName>
        <ecNumber evidence="24">2.4.99.28</ecNumber>
        <ecNumber evidence="5">3.4.16.4</ecNumber>
    </recommendedName>
</protein>
<keyword evidence="32" id="KW-1185">Reference proteome</keyword>
<dbReference type="RefSeq" id="WP_261295598.1">
    <property type="nucleotide sequence ID" value="NZ_JANQBK010000017.1"/>
</dbReference>
<dbReference type="SUPFAM" id="SSF56601">
    <property type="entry name" value="beta-lactamase/transpeptidase-like"/>
    <property type="match status" value="1"/>
</dbReference>
<keyword evidence="13 27" id="KW-0812">Transmembrane</keyword>
<comment type="pathway">
    <text evidence="2">Cell wall biogenesis; peptidoglycan biosynthesis.</text>
</comment>
<comment type="similarity">
    <text evidence="3">In the C-terminal section; belongs to the transpeptidase family.</text>
</comment>
<dbReference type="InterPro" id="IPR050396">
    <property type="entry name" value="Glycosyltr_51/Transpeptidase"/>
</dbReference>
<evidence type="ECO:0000256" key="19">
    <source>
        <dbReference type="ARBA" id="ARBA00023136"/>
    </source>
</evidence>
<accession>A0ABV7STK4</accession>
<gene>
    <name evidence="31" type="ORF">ACFONA_04595</name>
</gene>
<dbReference type="InterPro" id="IPR001460">
    <property type="entry name" value="PCN-bd_Tpept"/>
</dbReference>
<dbReference type="Pfam" id="PF00912">
    <property type="entry name" value="Transgly"/>
    <property type="match status" value="1"/>
</dbReference>
<dbReference type="InterPro" id="IPR012338">
    <property type="entry name" value="Beta-lactam/transpept-like"/>
</dbReference>
<evidence type="ECO:0000256" key="17">
    <source>
        <dbReference type="ARBA" id="ARBA00022984"/>
    </source>
</evidence>
<keyword evidence="14" id="KW-0378">Hydrolase</keyword>
<dbReference type="InterPro" id="IPR001264">
    <property type="entry name" value="Glyco_trans_51"/>
</dbReference>
<dbReference type="Gene3D" id="1.10.3810.10">
    <property type="entry name" value="Biosynthetic peptidoglycan transglycosylase-like"/>
    <property type="match status" value="1"/>
</dbReference>
<dbReference type="Proteomes" id="UP001595713">
    <property type="component" value="Unassembled WGS sequence"/>
</dbReference>
<keyword evidence="16" id="KW-0735">Signal-anchor</keyword>
<keyword evidence="12" id="KW-0808">Transferase</keyword>
<evidence type="ECO:0000256" key="6">
    <source>
        <dbReference type="ARBA" id="ARBA00018638"/>
    </source>
</evidence>
<dbReference type="Gene3D" id="3.40.710.10">
    <property type="entry name" value="DD-peptidase/beta-lactamase superfamily"/>
    <property type="match status" value="2"/>
</dbReference>
<evidence type="ECO:0000313" key="32">
    <source>
        <dbReference type="Proteomes" id="UP001595713"/>
    </source>
</evidence>
<keyword evidence="10" id="KW-0645">Protease</keyword>
<comment type="subcellular location">
    <subcellularLocation>
        <location evidence="1">Cell inner membrane</location>
        <topology evidence="1">Single-pass type II membrane protein</topology>
    </subcellularLocation>
</comment>
<evidence type="ECO:0000256" key="1">
    <source>
        <dbReference type="ARBA" id="ARBA00004249"/>
    </source>
</evidence>
<evidence type="ECO:0000256" key="3">
    <source>
        <dbReference type="ARBA" id="ARBA00007090"/>
    </source>
</evidence>
<feature type="domain" description="Penicillin-binding protein transpeptidase" evidence="28">
    <location>
        <begin position="450"/>
        <end position="739"/>
    </location>
</feature>
<evidence type="ECO:0000256" key="23">
    <source>
        <dbReference type="ARBA" id="ARBA00034000"/>
    </source>
</evidence>